<gene>
    <name evidence="12" type="ORF">J8273_1058</name>
</gene>
<dbReference type="InterPro" id="IPR057979">
    <property type="entry name" value="TPR_IFT121"/>
</dbReference>
<dbReference type="PANTHER" id="PTHR12764">
    <property type="entry name" value="WD REPEAT DOMAIN-RELATED"/>
    <property type="match status" value="1"/>
</dbReference>
<keyword evidence="3" id="KW-0963">Cytoplasm</keyword>
<feature type="domain" description="IFT121/TULP4 N-terminal" evidence="10">
    <location>
        <begin position="1"/>
        <end position="313"/>
    </location>
</feature>
<dbReference type="Pfam" id="PF24797">
    <property type="entry name" value="Beta-prop_WDR35_TULP_N"/>
    <property type="match status" value="1"/>
</dbReference>
<keyword evidence="7" id="KW-0966">Cell projection</keyword>
<organism evidence="12 13">
    <name type="scientific">Carpediemonas membranifera</name>
    <dbReference type="NCBI Taxonomy" id="201153"/>
    <lineage>
        <taxon>Eukaryota</taxon>
        <taxon>Metamonada</taxon>
        <taxon>Carpediemonas-like organisms</taxon>
        <taxon>Carpediemonas</taxon>
    </lineage>
</organism>
<evidence type="ECO:0000259" key="10">
    <source>
        <dbReference type="Pfam" id="PF24797"/>
    </source>
</evidence>
<dbReference type="SUPFAM" id="SSF50978">
    <property type="entry name" value="WD40 repeat-like"/>
    <property type="match status" value="1"/>
</dbReference>
<feature type="domain" description="IFT121 second beta-propeller" evidence="9">
    <location>
        <begin position="327"/>
        <end position="648"/>
    </location>
</feature>
<dbReference type="SUPFAM" id="SSF48452">
    <property type="entry name" value="TPR-like"/>
    <property type="match status" value="1"/>
</dbReference>
<evidence type="ECO:0000259" key="11">
    <source>
        <dbReference type="Pfam" id="PF25768"/>
    </source>
</evidence>
<keyword evidence="4" id="KW-0853">WD repeat</keyword>
<dbReference type="Gene3D" id="1.25.40.10">
    <property type="entry name" value="Tetratricopeptide repeat domain"/>
    <property type="match status" value="1"/>
</dbReference>
<accession>A0A8J6E240</accession>
<dbReference type="GO" id="GO:0030991">
    <property type="term" value="C:intraciliary transport particle A"/>
    <property type="evidence" value="ECO:0007669"/>
    <property type="project" value="TreeGrafter"/>
</dbReference>
<sequence>MHAFLAKKIAMPNGHLTSVDWCKSGHLAVGGHDLLRVLLLDNVDSGPKLIMNQQLDIRGAVISDIHWNHDKIALTSADENGQIFVWQLDNAGTGFEISMESKRETKDGVVPIAGMEWTANGDRVAIAYTDGNVVMGTAEGARTMSAQTGIYLKGIAISPDTKTVLLVDTSDNIHIMDAVVKPVARLNLPAAIGQPTSSIVAVRWNSLKQLLVVWASGRLQISRDLADSDPVIVDAGLAVVAAEWSPTCELFALLGVPESGSHASILFFNGAGQHQQTLNIAVASPSDATDLTWSEDGRRLAISVGKHVYFAYVHLSIEHGYMSDDGVLVYTYQQPGRKEDLLAFWTPETGDVTVKGITSLRKIKCTSDHTLVMCALDADTENAVVLFNSLGAPIDTLKLPCSPDCMAASSTICAVTLGQDVIVWKYRADADAETSAKPVIQEDPRVSMWAISDPATVHTALAPEHAHPVGSDPIVAVALTDSVLAVGQRSGHTSLYSLSSDTGTPGLIGRVALTGTNKGGATTPTRPSRFEINCNGTLLACIDANSVLTVFKIRPASDPVLTPLLAADGTPFQRQDAWDFLWSDTDPGMMAVCEKNRLIIVQDTQPEEPLESPASLCSLRDMVATGVDLDAVKALPDDPPRDAVVKFEAKSLRDMRGIMANGSLVDVSDFVQKHPHPKLWELHAELALTKLDFTVANTAFTRARSFNGLQLVRHLKDIADTEVQKAEVLVHLKQFDDAEAAFIRANRPDLAISMRRKMGDFIRLRSLLKTSKVGDGGLATIAEAQVGDYYEGRGQWARAVKHYETAGDYGRMADMLLRMEMYEDAAALIDMLEASSPVLTRIGHVMLSVGLIDEAARAFLRQGNRSVAIDACVTMNRWPKAVEIAGNDPALVEKVREPLVSYCSTLTAKGRVMDAASLLSRCAFHTEAHKALNEAGTRLIRQDVPRVAGTKLSAPPLLGRLVLAKRIFVQAAIEAMLARTRALQTSTRGLKDQVQGMDQWAPAFGVHFLLLAQTLITKGRDYYHFALIAAERASLYSQLTDGLVTKSTEALAALLLGDQGAASDSMSALETADRASESLRTEYTKLSLRLFRSGVKDRERTPWTCKQCKTVHSEPAAACSQCGAVVPVCMASAQVIDDKALTDVCGRCRQSTMQGMAPRNANGTPYCALCHAMFMKL</sequence>
<dbReference type="InterPro" id="IPR056157">
    <property type="entry name" value="TPR_IFT80_172_dom"/>
</dbReference>
<evidence type="ECO:0000256" key="1">
    <source>
        <dbReference type="ARBA" id="ARBA00004138"/>
    </source>
</evidence>
<evidence type="ECO:0000256" key="6">
    <source>
        <dbReference type="ARBA" id="ARBA00023069"/>
    </source>
</evidence>
<dbReference type="AlphaFoldDB" id="A0A8J6E240"/>
<dbReference type="InterPro" id="IPR011990">
    <property type="entry name" value="TPR-like_helical_dom_sf"/>
</dbReference>
<dbReference type="EMBL" id="JAHDYR010000003">
    <property type="protein sequence ID" value="KAG9397149.1"/>
    <property type="molecule type" value="Genomic_DNA"/>
</dbReference>
<feature type="domain" description="IFT121-like TPR repeats" evidence="11">
    <location>
        <begin position="999"/>
        <end position="1092"/>
    </location>
</feature>
<evidence type="ECO:0000256" key="5">
    <source>
        <dbReference type="ARBA" id="ARBA00022737"/>
    </source>
</evidence>
<dbReference type="OrthoDB" id="10260567at2759"/>
<keyword evidence="13" id="KW-1185">Reference proteome</keyword>
<dbReference type="Pfam" id="PF23390">
    <property type="entry name" value="Beta-prop_WDR35_2nd"/>
    <property type="match status" value="1"/>
</dbReference>
<evidence type="ECO:0000256" key="7">
    <source>
        <dbReference type="ARBA" id="ARBA00023273"/>
    </source>
</evidence>
<evidence type="ECO:0000256" key="4">
    <source>
        <dbReference type="ARBA" id="ARBA00022574"/>
    </source>
</evidence>
<comment type="subcellular location">
    <subcellularLocation>
        <location evidence="1">Cell projection</location>
        <location evidence="1">Cilium</location>
    </subcellularLocation>
    <subcellularLocation>
        <location evidence="2">Cytoplasm</location>
    </subcellularLocation>
</comment>
<feature type="domain" description="IFT80/172/WDR35 TPR" evidence="8">
    <location>
        <begin position="679"/>
        <end position="755"/>
    </location>
</feature>
<evidence type="ECO:0000256" key="2">
    <source>
        <dbReference type="ARBA" id="ARBA00004496"/>
    </source>
</evidence>
<dbReference type="GO" id="GO:0035721">
    <property type="term" value="P:intraciliary retrograde transport"/>
    <property type="evidence" value="ECO:0007669"/>
    <property type="project" value="TreeGrafter"/>
</dbReference>
<dbReference type="InterPro" id="IPR056159">
    <property type="entry name" value="Beta-prop_IFT121_TULP_N"/>
</dbReference>
<evidence type="ECO:0000256" key="3">
    <source>
        <dbReference type="ARBA" id="ARBA00022490"/>
    </source>
</evidence>
<dbReference type="GO" id="GO:0005737">
    <property type="term" value="C:cytoplasm"/>
    <property type="evidence" value="ECO:0007669"/>
    <property type="project" value="UniProtKB-SubCell"/>
</dbReference>
<dbReference type="Proteomes" id="UP000717585">
    <property type="component" value="Unassembled WGS sequence"/>
</dbReference>
<dbReference type="InterPro" id="IPR056158">
    <property type="entry name" value="Beta-prop_IFT121_2nd"/>
</dbReference>
<evidence type="ECO:0000259" key="8">
    <source>
        <dbReference type="Pfam" id="PF23387"/>
    </source>
</evidence>
<dbReference type="SUPFAM" id="SSF82171">
    <property type="entry name" value="DPP6 N-terminal domain-like"/>
    <property type="match status" value="1"/>
</dbReference>
<dbReference type="Gene3D" id="2.130.10.10">
    <property type="entry name" value="YVTN repeat-like/Quinoprotein amine dehydrogenase"/>
    <property type="match status" value="2"/>
</dbReference>
<evidence type="ECO:0000313" key="12">
    <source>
        <dbReference type="EMBL" id="KAG9397149.1"/>
    </source>
</evidence>
<dbReference type="GO" id="GO:1905515">
    <property type="term" value="P:non-motile cilium assembly"/>
    <property type="evidence" value="ECO:0007669"/>
    <property type="project" value="TreeGrafter"/>
</dbReference>
<dbReference type="InterPro" id="IPR015943">
    <property type="entry name" value="WD40/YVTN_repeat-like_dom_sf"/>
</dbReference>
<keyword evidence="6" id="KW-0969">Cilium</keyword>
<dbReference type="PANTHER" id="PTHR12764:SF5">
    <property type="entry name" value="LD29485P"/>
    <property type="match status" value="1"/>
</dbReference>
<evidence type="ECO:0000313" key="13">
    <source>
        <dbReference type="Proteomes" id="UP000717585"/>
    </source>
</evidence>
<name>A0A8J6E240_9EUKA</name>
<keyword evidence="5" id="KW-0677">Repeat</keyword>
<dbReference type="GO" id="GO:0061512">
    <property type="term" value="P:protein localization to cilium"/>
    <property type="evidence" value="ECO:0007669"/>
    <property type="project" value="TreeGrafter"/>
</dbReference>
<proteinExistence type="predicted"/>
<dbReference type="InterPro" id="IPR036322">
    <property type="entry name" value="WD40_repeat_dom_sf"/>
</dbReference>
<protein>
    <submittedName>
        <fullName evidence="12">Uncharacterized protein</fullName>
    </submittedName>
</protein>
<evidence type="ECO:0000259" key="9">
    <source>
        <dbReference type="Pfam" id="PF23390"/>
    </source>
</evidence>
<dbReference type="Pfam" id="PF25768">
    <property type="entry name" value="TPR_IFT121"/>
    <property type="match status" value="1"/>
</dbReference>
<reference evidence="12" key="1">
    <citation type="submission" date="2021-05" db="EMBL/GenBank/DDBJ databases">
        <title>A free-living protist that lacks canonical eukaryotic 1 DNA replication and segregation systems.</title>
        <authorList>
            <person name="Salas-Leiva D.E."/>
            <person name="Tromer E.C."/>
            <person name="Curtis B.A."/>
            <person name="Jerlstrom-Hultqvist J."/>
            <person name="Kolisko M."/>
            <person name="Yi Z."/>
            <person name="Salas-Leiva J.S."/>
            <person name="Gallot-Lavallee L."/>
            <person name="Kops G.J.P.L."/>
            <person name="Archibald J.M."/>
            <person name="Simpson A.G.B."/>
            <person name="Roger A.J."/>
        </authorList>
    </citation>
    <scope>NUCLEOTIDE SEQUENCE</scope>
    <source>
        <strain evidence="12">BICM</strain>
    </source>
</reference>
<dbReference type="Pfam" id="PF23387">
    <property type="entry name" value="TPR_IFT80_172"/>
    <property type="match status" value="1"/>
</dbReference>
<dbReference type="InterPro" id="IPR039857">
    <property type="entry name" value="Ift122/121"/>
</dbReference>
<comment type="caution">
    <text evidence="12">The sequence shown here is derived from an EMBL/GenBank/DDBJ whole genome shotgun (WGS) entry which is preliminary data.</text>
</comment>
<dbReference type="GO" id="GO:0097730">
    <property type="term" value="C:non-motile cilium"/>
    <property type="evidence" value="ECO:0007669"/>
    <property type="project" value="TreeGrafter"/>
</dbReference>